<evidence type="ECO:0000313" key="2">
    <source>
        <dbReference type="Proteomes" id="UP000245626"/>
    </source>
</evidence>
<keyword evidence="2" id="KW-1185">Reference proteome</keyword>
<dbReference type="Proteomes" id="UP000245626">
    <property type="component" value="Unassembled WGS sequence"/>
</dbReference>
<sequence length="1068" mass="112361">MSIVMNAVQTSPARSIATASGSQTSQLSPIAINASSNRRAYVEESGLSPQEYLIYPAWLAKLKPAPSGQPGLVDEQDGIQFMREECGIGINDEAEILSLFERTPFGLAPGHFYALMRLVSWKQQGQVASKHLVFIQTSPAKTGSRSSKPSPAMASTPTFATSPKSLAAPAIPKPPAKPDLQTKPLLTPVREEPSPMLAPLVPVASSMAPPAVPLKPSQQAPPAVPKNKPISSAVEPAVGISSASQLNPVTSLPQQKIVPPPPSASANPFRDPTASVAATTSVPIATSSASSSVGQGLLGFDPAPNPFKQSKPRIVKPTPVRASSPASNPFRHGTPSMHNALPPRIQVDGDASSSSSSQRSKRDRGANSPPLPPRPSLNPPPLPPRISPLIQASLNARSEVRKAQQALPPKTFTVLQSSSSRHGHSSSIDQPRLLTGQAAPLDILPPPPQHYAKRRTVSGSKPEALSSAVGDSRRSVSDAQVVHRNNSLSGSDLEKDVGAAERSANGVLKRAEGSEVAESSVSQARVPTVVPKPSYAYQNSDGGSRSTKGKATLPSWLREQEELQREALALGESPPAPPPIGSTPHGSRGSQQPKTVLAELDEQVDRMSDEARAAATIERNNPFFPPHARDQERAGGDLASSSFDIARQRMETDASASESNQVAPGNTSRPLGRSKTIGSRAMPPPPRRRLDSFPQGWGTTLESGTYAGFKPNKEQAKGGGLRLIPPSKQKMQQSFVAERRDSSSSALSKDNASAVSETHSSSGNGALSPTTPSHNVAVHPSLEVTKKQASNASSVGSGFRDRVSDMLRLQEGPPKGQRPVDLLGKDIAALVDKHDWLARAAATAKGRPLRGERAGLMADYDGGENGNGVSNHDEDPPEPDEPWPKKAEQNGLKRSGSLNPRRSASYSTQRASLEGARGPASHGLPSSESMYFARGASIDSSALGSRRWSSYIGSGQGHLDADTKGPTIARPTPIHGSSHLIGGGGFNLADSALDVDEADEDEQGVQNDTAADAGPAKMSAARTSGKGQSQQGLRPDESDESPFADSNRPKSGFGSDEIRERSGWAKLS</sequence>
<dbReference type="EMBL" id="KZ820049">
    <property type="protein sequence ID" value="PWN49445.1"/>
    <property type="molecule type" value="Genomic_DNA"/>
</dbReference>
<gene>
    <name evidence="1" type="ORF">IE53DRAFT_143207</name>
</gene>
<organism evidence="1 2">
    <name type="scientific">Violaceomyces palustris</name>
    <dbReference type="NCBI Taxonomy" id="1673888"/>
    <lineage>
        <taxon>Eukaryota</taxon>
        <taxon>Fungi</taxon>
        <taxon>Dikarya</taxon>
        <taxon>Basidiomycota</taxon>
        <taxon>Ustilaginomycotina</taxon>
        <taxon>Ustilaginomycetes</taxon>
        <taxon>Violaceomycetales</taxon>
        <taxon>Violaceomycetaceae</taxon>
        <taxon>Violaceomyces</taxon>
    </lineage>
</organism>
<accession>A0ACD0NUF5</accession>
<name>A0ACD0NUF5_9BASI</name>
<evidence type="ECO:0000313" key="1">
    <source>
        <dbReference type="EMBL" id="PWN49445.1"/>
    </source>
</evidence>
<proteinExistence type="predicted"/>
<reference evidence="1 2" key="1">
    <citation type="journal article" date="2018" name="Mol. Biol. Evol.">
        <title>Broad Genomic Sampling Reveals a Smut Pathogenic Ancestry of the Fungal Clade Ustilaginomycotina.</title>
        <authorList>
            <person name="Kijpornyongpan T."/>
            <person name="Mondo S.J."/>
            <person name="Barry K."/>
            <person name="Sandor L."/>
            <person name="Lee J."/>
            <person name="Lipzen A."/>
            <person name="Pangilinan J."/>
            <person name="LaButti K."/>
            <person name="Hainaut M."/>
            <person name="Henrissat B."/>
            <person name="Grigoriev I.V."/>
            <person name="Spatafora J.W."/>
            <person name="Aime M.C."/>
        </authorList>
    </citation>
    <scope>NUCLEOTIDE SEQUENCE [LARGE SCALE GENOMIC DNA]</scope>
    <source>
        <strain evidence="1 2">SA 807</strain>
    </source>
</reference>
<protein>
    <submittedName>
        <fullName evidence="1">Uncharacterized protein</fullName>
    </submittedName>
</protein>